<dbReference type="PANTHER" id="PTHR21666:SF294">
    <property type="entry name" value="PEPTIDASE M23"/>
    <property type="match status" value="1"/>
</dbReference>
<evidence type="ECO:0000313" key="3">
    <source>
        <dbReference type="EMBL" id="TCT26272.1"/>
    </source>
</evidence>
<dbReference type="GO" id="GO:0004222">
    <property type="term" value="F:metalloendopeptidase activity"/>
    <property type="evidence" value="ECO:0007669"/>
    <property type="project" value="TreeGrafter"/>
</dbReference>
<name>A0A4V2V2S8_9GAMM</name>
<dbReference type="AlphaFoldDB" id="A0A4V2V2S8"/>
<accession>A0A4V2V2S8</accession>
<evidence type="ECO:0000313" key="4">
    <source>
        <dbReference type="Proteomes" id="UP000295414"/>
    </source>
</evidence>
<dbReference type="InterPro" id="IPR011055">
    <property type="entry name" value="Dup_hybrid_motif"/>
</dbReference>
<dbReference type="InterPro" id="IPR016047">
    <property type="entry name" value="M23ase_b-sheet_dom"/>
</dbReference>
<dbReference type="PANTHER" id="PTHR21666">
    <property type="entry name" value="PEPTIDASE-RELATED"/>
    <property type="match status" value="1"/>
</dbReference>
<sequence>MPSLPRPLRALLVASLLALLPPDVPAADPPAAAPGPNPALASLRVEPNGSEYLVWADNHLAGPIEVRLDSAGPPPAWSQPPLPARAGVPAGGSALLAHLRMPPGNGLLRLRLEATPGSSNARPRDVAYLLPLADPQARIDQGFEGGFSHQDPENRYAIDFATPEGTPVLAARGGVVMQVQDGFSGHGLDPHRDASRANLIRILHDDGSMGLYAHLANGGARVRVGQRVEAGQRIGLSGNTGYSTAPHLHFAVQVNRGMQLLSIPFRLAGPAQGASAPD</sequence>
<keyword evidence="4" id="KW-1185">Reference proteome</keyword>
<evidence type="ECO:0000256" key="1">
    <source>
        <dbReference type="SAM" id="SignalP"/>
    </source>
</evidence>
<comment type="caution">
    <text evidence="3">The sequence shown here is derived from an EMBL/GenBank/DDBJ whole genome shotgun (WGS) entry which is preliminary data.</text>
</comment>
<gene>
    <name evidence="3" type="ORF">EDC34_101602</name>
</gene>
<dbReference type="EMBL" id="SMAP01000001">
    <property type="protein sequence ID" value="TCT26272.1"/>
    <property type="molecule type" value="Genomic_DNA"/>
</dbReference>
<dbReference type="Proteomes" id="UP000295414">
    <property type="component" value="Unassembled WGS sequence"/>
</dbReference>
<dbReference type="Pfam" id="PF01551">
    <property type="entry name" value="Peptidase_M23"/>
    <property type="match status" value="1"/>
</dbReference>
<dbReference type="InterPro" id="IPR050570">
    <property type="entry name" value="Cell_wall_metabolism_enzyme"/>
</dbReference>
<dbReference type="RefSeq" id="WP_114960164.1">
    <property type="nucleotide sequence ID" value="NZ_MSZW01000046.1"/>
</dbReference>
<dbReference type="OrthoDB" id="9809488at2"/>
<dbReference type="Gene3D" id="2.70.70.10">
    <property type="entry name" value="Glucose Permease (Domain IIA)"/>
    <property type="match status" value="1"/>
</dbReference>
<feature type="signal peptide" evidence="1">
    <location>
        <begin position="1"/>
        <end position="26"/>
    </location>
</feature>
<dbReference type="CDD" id="cd12797">
    <property type="entry name" value="M23_peptidase"/>
    <property type="match status" value="1"/>
</dbReference>
<feature type="domain" description="M23ase beta-sheet core" evidence="2">
    <location>
        <begin position="155"/>
        <end position="255"/>
    </location>
</feature>
<evidence type="ECO:0000259" key="2">
    <source>
        <dbReference type="Pfam" id="PF01551"/>
    </source>
</evidence>
<organism evidence="3 4">
    <name type="scientific">Thermomonas haemolytica</name>
    <dbReference type="NCBI Taxonomy" id="141949"/>
    <lineage>
        <taxon>Bacteria</taxon>
        <taxon>Pseudomonadati</taxon>
        <taxon>Pseudomonadota</taxon>
        <taxon>Gammaproteobacteria</taxon>
        <taxon>Lysobacterales</taxon>
        <taxon>Lysobacteraceae</taxon>
        <taxon>Thermomonas</taxon>
    </lineage>
</organism>
<protein>
    <submittedName>
        <fullName evidence="3">Peptidase M23-like protein</fullName>
    </submittedName>
</protein>
<feature type="chain" id="PRO_5020937922" evidence="1">
    <location>
        <begin position="27"/>
        <end position="278"/>
    </location>
</feature>
<reference evidence="3 4" key="1">
    <citation type="submission" date="2019-03" db="EMBL/GenBank/DDBJ databases">
        <title>Genomic Encyclopedia of Type Strains, Phase IV (KMG-IV): sequencing the most valuable type-strain genomes for metagenomic binning, comparative biology and taxonomic classification.</title>
        <authorList>
            <person name="Goeker M."/>
        </authorList>
    </citation>
    <scope>NUCLEOTIDE SEQUENCE [LARGE SCALE GENOMIC DNA]</scope>
    <source>
        <strain evidence="3 4">DSM 13605</strain>
    </source>
</reference>
<dbReference type="SUPFAM" id="SSF51261">
    <property type="entry name" value="Duplicated hybrid motif"/>
    <property type="match status" value="1"/>
</dbReference>
<proteinExistence type="predicted"/>
<keyword evidence="1" id="KW-0732">Signal</keyword>